<feature type="compositionally biased region" description="Polar residues" evidence="1">
    <location>
        <begin position="496"/>
        <end position="510"/>
    </location>
</feature>
<evidence type="ECO:0000256" key="1">
    <source>
        <dbReference type="SAM" id="MobiDB-lite"/>
    </source>
</evidence>
<organism evidence="2 3">
    <name type="scientific">Calycina marina</name>
    <dbReference type="NCBI Taxonomy" id="1763456"/>
    <lineage>
        <taxon>Eukaryota</taxon>
        <taxon>Fungi</taxon>
        <taxon>Dikarya</taxon>
        <taxon>Ascomycota</taxon>
        <taxon>Pezizomycotina</taxon>
        <taxon>Leotiomycetes</taxon>
        <taxon>Helotiales</taxon>
        <taxon>Pezizellaceae</taxon>
        <taxon>Calycina</taxon>
    </lineage>
</organism>
<comment type="caution">
    <text evidence="2">The sequence shown here is derived from an EMBL/GenBank/DDBJ whole genome shotgun (WGS) entry which is preliminary data.</text>
</comment>
<evidence type="ECO:0000313" key="2">
    <source>
        <dbReference type="EMBL" id="KAG9242646.1"/>
    </source>
</evidence>
<dbReference type="Proteomes" id="UP000887226">
    <property type="component" value="Unassembled WGS sequence"/>
</dbReference>
<feature type="region of interest" description="Disordered" evidence="1">
    <location>
        <begin position="273"/>
        <end position="302"/>
    </location>
</feature>
<dbReference type="AlphaFoldDB" id="A0A9P7YZM7"/>
<feature type="region of interest" description="Disordered" evidence="1">
    <location>
        <begin position="341"/>
        <end position="374"/>
    </location>
</feature>
<gene>
    <name evidence="2" type="ORF">BJ878DRAFT_481838</name>
</gene>
<feature type="region of interest" description="Disordered" evidence="1">
    <location>
        <begin position="475"/>
        <end position="544"/>
    </location>
</feature>
<reference evidence="2" key="1">
    <citation type="journal article" date="2021" name="IMA Fungus">
        <title>Genomic characterization of three marine fungi, including Emericellopsis atlantica sp. nov. with signatures of a generalist lifestyle and marine biomass degradation.</title>
        <authorList>
            <person name="Hagestad O.C."/>
            <person name="Hou L."/>
            <person name="Andersen J.H."/>
            <person name="Hansen E.H."/>
            <person name="Altermark B."/>
            <person name="Li C."/>
            <person name="Kuhnert E."/>
            <person name="Cox R.J."/>
            <person name="Crous P.W."/>
            <person name="Spatafora J.W."/>
            <person name="Lail K."/>
            <person name="Amirebrahimi M."/>
            <person name="Lipzen A."/>
            <person name="Pangilinan J."/>
            <person name="Andreopoulos W."/>
            <person name="Hayes R.D."/>
            <person name="Ng V."/>
            <person name="Grigoriev I.V."/>
            <person name="Jackson S.A."/>
            <person name="Sutton T.D.S."/>
            <person name="Dobson A.D.W."/>
            <person name="Rama T."/>
        </authorList>
    </citation>
    <scope>NUCLEOTIDE SEQUENCE</scope>
    <source>
        <strain evidence="2">TRa3180A</strain>
    </source>
</reference>
<feature type="region of interest" description="Disordered" evidence="1">
    <location>
        <begin position="106"/>
        <end position="129"/>
    </location>
</feature>
<name>A0A9P7YZM7_9HELO</name>
<protein>
    <submittedName>
        <fullName evidence="2">Uncharacterized protein</fullName>
    </submittedName>
</protein>
<feature type="compositionally biased region" description="Polar residues" evidence="1">
    <location>
        <begin position="278"/>
        <end position="302"/>
    </location>
</feature>
<feature type="compositionally biased region" description="Low complexity" evidence="1">
    <location>
        <begin position="59"/>
        <end position="72"/>
    </location>
</feature>
<keyword evidence="3" id="KW-1185">Reference proteome</keyword>
<sequence length="544" mass="58228">MARPHLPMPYDSFLPSGAFASPPMFSPGDLSNGGVRGAGGSHGPDYSARRMSPPSAKLPYSRSSSSQGRPSRPISPPKTRSASAEDKTASMIEDWRAYTKKIREQAEGERRHMAQDRERIQEVQSEERELWEKERTTLFATISEQKIRINELQLELEKAKMGQTGGSMLANGNGEFRKRMTLSTLGSDGSTGGRERSQGHGQAPVGLIAYAPGSRATTVTGSVVGSAGSWVPQESGRDENGVCFYAPSASNPSRTFEDPTNDNLRVDTISVPRESPIRATSSELTSSDFGGPPSTGSELNSIPETPLETVDISRVHPGLEGIPIKASVLDPMFVATVLSPSANSPVGFSPNGAPPRPASDKENRAPMSRESSGERVKAIELALHPEDKRLTMNAGHTPNHSVTNFPVFTEAGTGSATPTLEANTQASHLRNNTEANEISEALDGDKVLSGPLTLTNLPAKDEFFLNELDAKLAKVEKENSRENSDDEASDHEPKTPSVSNATSPNMSTTVDEIVGGIEEDVAGPPLRMKSSTNFGAPFGKVAHW</sequence>
<evidence type="ECO:0000313" key="3">
    <source>
        <dbReference type="Proteomes" id="UP000887226"/>
    </source>
</evidence>
<feature type="region of interest" description="Disordered" evidence="1">
    <location>
        <begin position="1"/>
        <end position="90"/>
    </location>
</feature>
<accession>A0A9P7YZM7</accession>
<dbReference type="OrthoDB" id="5427699at2759"/>
<feature type="region of interest" description="Disordered" evidence="1">
    <location>
        <begin position="183"/>
        <end position="202"/>
    </location>
</feature>
<dbReference type="EMBL" id="MU254052">
    <property type="protein sequence ID" value="KAG9242646.1"/>
    <property type="molecule type" value="Genomic_DNA"/>
</dbReference>
<proteinExistence type="predicted"/>